<dbReference type="InterPro" id="IPR002347">
    <property type="entry name" value="SDR_fam"/>
</dbReference>
<dbReference type="FunFam" id="3.40.50.720:FF:000084">
    <property type="entry name" value="Short-chain dehydrogenase reductase"/>
    <property type="match status" value="1"/>
</dbReference>
<evidence type="ECO:0000313" key="3">
    <source>
        <dbReference type="EMBL" id="MBE8716869.1"/>
    </source>
</evidence>
<dbReference type="PRINTS" id="PR00080">
    <property type="entry name" value="SDRFAMILY"/>
</dbReference>
<name>A0A928V6A3_9GAMM</name>
<dbReference type="SUPFAM" id="SSF51735">
    <property type="entry name" value="NAD(P)-binding Rossmann-fold domains"/>
    <property type="match status" value="1"/>
</dbReference>
<dbReference type="AlphaFoldDB" id="A0A928V6A3"/>
<dbReference type="PANTHER" id="PTHR24321">
    <property type="entry name" value="DEHYDROGENASES, SHORT CHAIN"/>
    <property type="match status" value="1"/>
</dbReference>
<dbReference type="GO" id="GO:0016491">
    <property type="term" value="F:oxidoreductase activity"/>
    <property type="evidence" value="ECO:0007669"/>
    <property type="project" value="UniProtKB-KW"/>
</dbReference>
<reference evidence="3" key="1">
    <citation type="submission" date="2018-07" db="EMBL/GenBank/DDBJ databases">
        <title>Genome assembly of strain Ka43.</title>
        <authorList>
            <person name="Kukolya J."/>
            <person name="Nagy I."/>
            <person name="Horvath B."/>
            <person name="Toth A."/>
        </authorList>
    </citation>
    <scope>NUCLEOTIDE SEQUENCE</scope>
    <source>
        <strain evidence="3">KB43</strain>
    </source>
</reference>
<protein>
    <submittedName>
        <fullName evidence="3">SDR family NAD(P)-dependent oxidoreductase</fullName>
    </submittedName>
</protein>
<dbReference type="Gene3D" id="3.40.50.720">
    <property type="entry name" value="NAD(P)-binding Rossmann-like Domain"/>
    <property type="match status" value="1"/>
</dbReference>
<comment type="similarity">
    <text evidence="1">Belongs to the short-chain dehydrogenases/reductases (SDR) family.</text>
</comment>
<keyword evidence="2" id="KW-0560">Oxidoreductase</keyword>
<evidence type="ECO:0000256" key="2">
    <source>
        <dbReference type="ARBA" id="ARBA00023002"/>
    </source>
</evidence>
<organism evidence="3 4">
    <name type="scientific">Cellvibrio polysaccharolyticus</name>
    <dbReference type="NCBI Taxonomy" id="2082724"/>
    <lineage>
        <taxon>Bacteria</taxon>
        <taxon>Pseudomonadati</taxon>
        <taxon>Pseudomonadota</taxon>
        <taxon>Gammaproteobacteria</taxon>
        <taxon>Cellvibrionales</taxon>
        <taxon>Cellvibrionaceae</taxon>
        <taxon>Cellvibrio</taxon>
    </lineage>
</organism>
<keyword evidence="4" id="KW-1185">Reference proteome</keyword>
<dbReference type="Pfam" id="PF13561">
    <property type="entry name" value="adh_short_C2"/>
    <property type="match status" value="1"/>
</dbReference>
<comment type="caution">
    <text evidence="3">The sequence shown here is derived from an EMBL/GenBank/DDBJ whole genome shotgun (WGS) entry which is preliminary data.</text>
</comment>
<evidence type="ECO:0000256" key="1">
    <source>
        <dbReference type="ARBA" id="ARBA00006484"/>
    </source>
</evidence>
<dbReference type="PANTHER" id="PTHR24321:SF8">
    <property type="entry name" value="ESTRADIOL 17-BETA-DEHYDROGENASE 8-RELATED"/>
    <property type="match status" value="1"/>
</dbReference>
<sequence length="261" mass="27824">MYNYSSHEGYTPYRSLQNRTVFITGGASGIGACLVEAFASQGAQVAFVDVDQAAATALCDQLVADGYNRPWFTPVDVSCVTELQQSVSAAQQALGNITVLINNAADDQRYRTDTVTEQQWVDGLAVNLTPAFFAAQTVKPMMAAAGGGAILNISSVNARFGPPDMAGYITAKAGLLGLTKALATEYGSDNIRVNAILPGWVATEKQLARWLTPEQEAAWMDRVCLRKRLGAHDVAKLALFLASDDAAMITSQQLVVDGGRL</sequence>
<proteinExistence type="inferred from homology"/>
<dbReference type="CDD" id="cd05233">
    <property type="entry name" value="SDR_c"/>
    <property type="match status" value="1"/>
</dbReference>
<dbReference type="InterPro" id="IPR036291">
    <property type="entry name" value="NAD(P)-bd_dom_sf"/>
</dbReference>
<dbReference type="EMBL" id="PRDL01000001">
    <property type="protein sequence ID" value="MBE8716869.1"/>
    <property type="molecule type" value="Genomic_DNA"/>
</dbReference>
<dbReference type="RefSeq" id="WP_193908275.1">
    <property type="nucleotide sequence ID" value="NZ_PRDL01000001.1"/>
</dbReference>
<dbReference type="Proteomes" id="UP000652567">
    <property type="component" value="Unassembled WGS sequence"/>
</dbReference>
<gene>
    <name evidence="3" type="ORF">C4F51_06655</name>
</gene>
<evidence type="ECO:0000313" key="4">
    <source>
        <dbReference type="Proteomes" id="UP000652567"/>
    </source>
</evidence>
<accession>A0A928V6A3</accession>
<dbReference type="PRINTS" id="PR00081">
    <property type="entry name" value="GDHRDH"/>
</dbReference>